<dbReference type="InterPro" id="IPR007387">
    <property type="entry name" value="TRAP_DctQ"/>
</dbReference>
<dbReference type="PANTHER" id="PTHR35011:SF2">
    <property type="entry name" value="2,3-DIKETO-L-GULONATE TRAP TRANSPORTER SMALL PERMEASE PROTEIN YIAM"/>
    <property type="match status" value="1"/>
</dbReference>
<name>A0A1M7L6I1_9RHOB</name>
<accession>A0A1M7L6I1</accession>
<feature type="transmembrane region" description="Helical" evidence="9">
    <location>
        <begin position="120"/>
        <end position="141"/>
    </location>
</feature>
<keyword evidence="6 9" id="KW-1133">Transmembrane helix</keyword>
<dbReference type="Pfam" id="PF04290">
    <property type="entry name" value="DctQ"/>
    <property type="match status" value="1"/>
</dbReference>
<dbReference type="InterPro" id="IPR055348">
    <property type="entry name" value="DctQ"/>
</dbReference>
<dbReference type="GO" id="GO:0022857">
    <property type="term" value="F:transmembrane transporter activity"/>
    <property type="evidence" value="ECO:0007669"/>
    <property type="project" value="UniProtKB-UniRule"/>
</dbReference>
<evidence type="ECO:0000256" key="3">
    <source>
        <dbReference type="ARBA" id="ARBA00022475"/>
    </source>
</evidence>
<evidence type="ECO:0000313" key="11">
    <source>
        <dbReference type="EMBL" id="SHM72948.1"/>
    </source>
</evidence>
<comment type="similarity">
    <text evidence="8 9">Belongs to the TRAP transporter small permease family.</text>
</comment>
<feature type="transmembrane region" description="Helical" evidence="9">
    <location>
        <begin position="81"/>
        <end position="99"/>
    </location>
</feature>
<evidence type="ECO:0000256" key="6">
    <source>
        <dbReference type="ARBA" id="ARBA00022989"/>
    </source>
</evidence>
<keyword evidence="5 9" id="KW-0812">Transmembrane</keyword>
<protein>
    <recommendedName>
        <fullName evidence="9">TRAP transporter small permease protein</fullName>
    </recommendedName>
</protein>
<evidence type="ECO:0000256" key="2">
    <source>
        <dbReference type="ARBA" id="ARBA00022448"/>
    </source>
</evidence>
<evidence type="ECO:0000256" key="5">
    <source>
        <dbReference type="ARBA" id="ARBA00022692"/>
    </source>
</evidence>
<keyword evidence="7 9" id="KW-0472">Membrane</keyword>
<evidence type="ECO:0000256" key="1">
    <source>
        <dbReference type="ARBA" id="ARBA00004429"/>
    </source>
</evidence>
<sequence length="215" mass="24098">MALTLSLPLSDTHLPLTGWASRGRDLCEKKANMTGLNRIHQFLSRILEGVTILLMVMLTVMVIVAVIARLMGQSFSWYDEVAAIMLAWITYYGSALAALHRRHIGFDSVLLALPPQYRMGAVLLGELLVLTFFVLMARAGFQVLEVLAGDRLVSLTWVPIQFTQSVIPIGAILFIICQIVSLPDYWMKTKRGISLEHAEIEEEVETELQKNKDRA</sequence>
<keyword evidence="4 9" id="KW-0997">Cell inner membrane</keyword>
<comment type="function">
    <text evidence="9">Part of the tripartite ATP-independent periplasmic (TRAP) transport system.</text>
</comment>
<dbReference type="GO" id="GO:0015740">
    <property type="term" value="P:C4-dicarboxylate transport"/>
    <property type="evidence" value="ECO:0007669"/>
    <property type="project" value="TreeGrafter"/>
</dbReference>
<comment type="subunit">
    <text evidence="9">The complex comprises the extracytoplasmic solute receptor protein and the two transmembrane proteins.</text>
</comment>
<reference evidence="11 12" key="1">
    <citation type="submission" date="2016-11" db="EMBL/GenBank/DDBJ databases">
        <authorList>
            <person name="Varghese N."/>
            <person name="Submissions S."/>
        </authorList>
    </citation>
    <scope>NUCLEOTIDE SEQUENCE [LARGE SCALE GENOMIC DNA]</scope>
    <source>
        <strain evidence="11 12">DSM 28249</strain>
    </source>
</reference>
<feature type="domain" description="Tripartite ATP-independent periplasmic transporters DctQ component" evidence="10">
    <location>
        <begin position="58"/>
        <end position="182"/>
    </location>
</feature>
<gene>
    <name evidence="11" type="ORF">SAMN05443432_11323</name>
</gene>
<organism evidence="11 12">
    <name type="scientific">Roseovarius litoreus</name>
    <dbReference type="NCBI Taxonomy" id="1155722"/>
    <lineage>
        <taxon>Bacteria</taxon>
        <taxon>Pseudomonadati</taxon>
        <taxon>Pseudomonadota</taxon>
        <taxon>Alphaproteobacteria</taxon>
        <taxon>Rhodobacterales</taxon>
        <taxon>Roseobacteraceae</taxon>
        <taxon>Roseovarius</taxon>
    </lineage>
</organism>
<comment type="subcellular location">
    <subcellularLocation>
        <location evidence="1 9">Cell inner membrane</location>
        <topology evidence="1 9">Multi-pass membrane protein</topology>
    </subcellularLocation>
</comment>
<dbReference type="Proteomes" id="UP000322545">
    <property type="component" value="Unassembled WGS sequence"/>
</dbReference>
<keyword evidence="2 9" id="KW-0813">Transport</keyword>
<keyword evidence="3" id="KW-1003">Cell membrane</keyword>
<evidence type="ECO:0000259" key="10">
    <source>
        <dbReference type="Pfam" id="PF04290"/>
    </source>
</evidence>
<feature type="transmembrane region" description="Helical" evidence="9">
    <location>
        <begin position="161"/>
        <end position="182"/>
    </location>
</feature>
<evidence type="ECO:0000256" key="9">
    <source>
        <dbReference type="RuleBase" id="RU369079"/>
    </source>
</evidence>
<evidence type="ECO:0000256" key="7">
    <source>
        <dbReference type="ARBA" id="ARBA00023136"/>
    </source>
</evidence>
<feature type="transmembrane region" description="Helical" evidence="9">
    <location>
        <begin position="46"/>
        <end position="69"/>
    </location>
</feature>
<evidence type="ECO:0000256" key="4">
    <source>
        <dbReference type="ARBA" id="ARBA00022519"/>
    </source>
</evidence>
<dbReference type="GO" id="GO:0005886">
    <property type="term" value="C:plasma membrane"/>
    <property type="evidence" value="ECO:0007669"/>
    <property type="project" value="UniProtKB-SubCell"/>
</dbReference>
<evidence type="ECO:0000256" key="8">
    <source>
        <dbReference type="ARBA" id="ARBA00038436"/>
    </source>
</evidence>
<proteinExistence type="inferred from homology"/>
<dbReference type="PANTHER" id="PTHR35011">
    <property type="entry name" value="2,3-DIKETO-L-GULONATE TRAP TRANSPORTER SMALL PERMEASE PROTEIN YIAM"/>
    <property type="match status" value="1"/>
</dbReference>
<evidence type="ECO:0000313" key="12">
    <source>
        <dbReference type="Proteomes" id="UP000322545"/>
    </source>
</evidence>
<dbReference type="AlphaFoldDB" id="A0A1M7L6I1"/>
<dbReference type="EMBL" id="FRCB01000013">
    <property type="protein sequence ID" value="SHM72948.1"/>
    <property type="molecule type" value="Genomic_DNA"/>
</dbReference>
<keyword evidence="12" id="KW-1185">Reference proteome</keyword>